<proteinExistence type="predicted"/>
<name>A0A6J5F980_9BURK</name>
<accession>A0A6J5F980</accession>
<evidence type="ECO:0000313" key="2">
    <source>
        <dbReference type="Proteomes" id="UP000494363"/>
    </source>
</evidence>
<protein>
    <submittedName>
        <fullName evidence="1">Uncharacterized protein</fullName>
    </submittedName>
</protein>
<sequence length="67" mass="7164">MIINDRAHDISSAPEPGFESRRLYTGHHVANKQVTATLIPGVTGAPSFDVVQVGFDASSAVHFRSSL</sequence>
<dbReference type="Proteomes" id="UP000494363">
    <property type="component" value="Unassembled WGS sequence"/>
</dbReference>
<evidence type="ECO:0000313" key="1">
    <source>
        <dbReference type="EMBL" id="CAB3775359.1"/>
    </source>
</evidence>
<reference evidence="1 2" key="1">
    <citation type="submission" date="2020-04" db="EMBL/GenBank/DDBJ databases">
        <authorList>
            <person name="De Canck E."/>
        </authorList>
    </citation>
    <scope>NUCLEOTIDE SEQUENCE [LARGE SCALE GENOMIC DNA]</scope>
    <source>
        <strain evidence="1 2">LMG 29542</strain>
    </source>
</reference>
<gene>
    <name evidence="1" type="ORF">LMG29542_08741</name>
</gene>
<dbReference type="AlphaFoldDB" id="A0A6J5F980"/>
<dbReference type="EMBL" id="CADIKH010000474">
    <property type="protein sequence ID" value="CAB3775359.1"/>
    <property type="molecule type" value="Genomic_DNA"/>
</dbReference>
<keyword evidence="2" id="KW-1185">Reference proteome</keyword>
<organism evidence="1 2">
    <name type="scientific">Paraburkholderia humisilvae</name>
    <dbReference type="NCBI Taxonomy" id="627669"/>
    <lineage>
        <taxon>Bacteria</taxon>
        <taxon>Pseudomonadati</taxon>
        <taxon>Pseudomonadota</taxon>
        <taxon>Betaproteobacteria</taxon>
        <taxon>Burkholderiales</taxon>
        <taxon>Burkholderiaceae</taxon>
        <taxon>Paraburkholderia</taxon>
    </lineage>
</organism>